<evidence type="ECO:0000313" key="4">
    <source>
        <dbReference type="EMBL" id="AFH50165.1"/>
    </source>
</evidence>
<reference evidence="4 5" key="1">
    <citation type="journal article" date="2012" name="Front. Microbiol.">
        <title>Complete genome of Ignavibacterium album, a metabolically versatile, flagellated, facultative anaerobe from the phylum Chlorobi.</title>
        <authorList>
            <person name="Liu Z."/>
            <person name="Frigaard N.-U."/>
            <person name="Vogl K."/>
            <person name="Iino T."/>
            <person name="Ohkuma M."/>
            <person name="Overmann J."/>
            <person name="Bryant D.A."/>
        </authorList>
    </citation>
    <scope>NUCLEOTIDE SEQUENCE [LARGE SCALE GENOMIC DNA]</scope>
    <source>
        <strain evidence="5">DSM 19864 / JCM 16511 / NBRC 101810 / Mat9-16</strain>
    </source>
</reference>
<proteinExistence type="predicted"/>
<protein>
    <submittedName>
        <fullName evidence="4">Glycosyltransferase</fullName>
    </submittedName>
</protein>
<dbReference type="HOGENOM" id="CLU_009583_36_2_10"/>
<gene>
    <name evidence="4" type="ordered locus">IALB_2462</name>
</gene>
<dbReference type="KEGG" id="ial:IALB_2462"/>
<keyword evidence="5" id="KW-1185">Reference proteome</keyword>
<accession>I0AMF8</accession>
<dbReference type="GO" id="GO:0009103">
    <property type="term" value="P:lipopolysaccharide biosynthetic process"/>
    <property type="evidence" value="ECO:0007669"/>
    <property type="project" value="TreeGrafter"/>
</dbReference>
<evidence type="ECO:0000259" key="3">
    <source>
        <dbReference type="Pfam" id="PF13439"/>
    </source>
</evidence>
<dbReference type="Pfam" id="PF13439">
    <property type="entry name" value="Glyco_transf_4"/>
    <property type="match status" value="1"/>
</dbReference>
<feature type="domain" description="Glycosyl transferase family 1" evidence="2">
    <location>
        <begin position="195"/>
        <end position="364"/>
    </location>
</feature>
<dbReference type="AlphaFoldDB" id="I0AMF8"/>
<dbReference type="SUPFAM" id="SSF53756">
    <property type="entry name" value="UDP-Glycosyltransferase/glycogen phosphorylase"/>
    <property type="match status" value="1"/>
</dbReference>
<dbReference type="GO" id="GO:0016757">
    <property type="term" value="F:glycosyltransferase activity"/>
    <property type="evidence" value="ECO:0007669"/>
    <property type="project" value="InterPro"/>
</dbReference>
<dbReference type="CDD" id="cd03794">
    <property type="entry name" value="GT4_WbuB-like"/>
    <property type="match status" value="1"/>
</dbReference>
<dbReference type="PANTHER" id="PTHR46401:SF2">
    <property type="entry name" value="GLYCOSYLTRANSFERASE WBBK-RELATED"/>
    <property type="match status" value="1"/>
</dbReference>
<dbReference type="PANTHER" id="PTHR46401">
    <property type="entry name" value="GLYCOSYLTRANSFERASE WBBK-RELATED"/>
    <property type="match status" value="1"/>
</dbReference>
<dbReference type="InterPro" id="IPR001296">
    <property type="entry name" value="Glyco_trans_1"/>
</dbReference>
<name>I0AMF8_IGNAJ</name>
<dbReference type="InterPro" id="IPR028098">
    <property type="entry name" value="Glyco_trans_4-like_N"/>
</dbReference>
<dbReference type="RefSeq" id="WP_014561307.1">
    <property type="nucleotide sequence ID" value="NC_017464.1"/>
</dbReference>
<evidence type="ECO:0000313" key="5">
    <source>
        <dbReference type="Proteomes" id="UP000007394"/>
    </source>
</evidence>
<dbReference type="EMBL" id="CP003418">
    <property type="protein sequence ID" value="AFH50165.1"/>
    <property type="molecule type" value="Genomic_DNA"/>
</dbReference>
<keyword evidence="1 4" id="KW-0808">Transferase</keyword>
<dbReference type="Proteomes" id="UP000007394">
    <property type="component" value="Chromosome"/>
</dbReference>
<dbReference type="Gene3D" id="3.40.50.2000">
    <property type="entry name" value="Glycogen Phosphorylase B"/>
    <property type="match status" value="2"/>
</dbReference>
<feature type="domain" description="Glycosyltransferase subfamily 4-like N-terminal" evidence="3">
    <location>
        <begin position="13"/>
        <end position="184"/>
    </location>
</feature>
<evidence type="ECO:0000259" key="2">
    <source>
        <dbReference type="Pfam" id="PF00534"/>
    </source>
</evidence>
<evidence type="ECO:0000256" key="1">
    <source>
        <dbReference type="ARBA" id="ARBA00022679"/>
    </source>
</evidence>
<organism evidence="4 5">
    <name type="scientific">Ignavibacterium album (strain DSM 19864 / JCM 16511 / NBRC 101810 / Mat9-16)</name>
    <dbReference type="NCBI Taxonomy" id="945713"/>
    <lineage>
        <taxon>Bacteria</taxon>
        <taxon>Pseudomonadati</taxon>
        <taxon>Ignavibacteriota</taxon>
        <taxon>Ignavibacteria</taxon>
        <taxon>Ignavibacteriales</taxon>
        <taxon>Ignavibacteriaceae</taxon>
        <taxon>Ignavibacterium</taxon>
    </lineage>
</organism>
<dbReference type="Pfam" id="PF00534">
    <property type="entry name" value="Glycos_transf_1"/>
    <property type="match status" value="1"/>
</dbReference>
<dbReference type="STRING" id="945713.IALB_2462"/>
<dbReference type="eggNOG" id="COG0438">
    <property type="taxonomic scope" value="Bacteria"/>
</dbReference>
<sequence length="388" mass="45625">MIAQSTYDYDARIIRYCRALKEEGIETDVICFKYFNQKKFENVDGVNVYRVIDFNNKDSILRYIVFSFRFLIKAFFKTISLHKKNNYSVIHVHNMPDYLVFAALYPKIKKVPVLLDIHDLTVELFKEKWSYRKFKLFKPILIFTERISCNFAEHIITVTNECIENLVKRGIKKEKISLIMNAPDDNLFTYDDLRFRKNGSDKTFRILYHGTLAKRFGLHYVVEALKIVNDSYTNVEFHIYGNTESEYVDELKSLAKKIKISDKIFFNQSVHYNKVNDLIKNFDLGIVTYEPTEYMHLAFPTKAGEYALTGLPIIITKLESIKTIFSNESVIYIEMPDPRLIAEHLKEIISNSNKRKQLSLNARNDIEKVSWSKMKQKYLLLISSLIKS</sequence>